<keyword evidence="2" id="KW-1185">Reference proteome</keyword>
<feature type="non-terminal residue" evidence="1">
    <location>
        <position position="1"/>
    </location>
</feature>
<gene>
    <name evidence="1" type="ORF">HaLaN_14883</name>
</gene>
<sequence length="55" mass="6394">MRQVMKLEQLAGKTPEEIGRIWLQHHSELSSRGRAGTVMSGEDWQLYQERARKSP</sequence>
<dbReference type="Proteomes" id="UP000485058">
    <property type="component" value="Unassembled WGS sequence"/>
</dbReference>
<evidence type="ECO:0000313" key="1">
    <source>
        <dbReference type="EMBL" id="GFH18135.1"/>
    </source>
</evidence>
<organism evidence="1 2">
    <name type="scientific">Haematococcus lacustris</name>
    <name type="common">Green alga</name>
    <name type="synonym">Haematococcus pluvialis</name>
    <dbReference type="NCBI Taxonomy" id="44745"/>
    <lineage>
        <taxon>Eukaryota</taxon>
        <taxon>Viridiplantae</taxon>
        <taxon>Chlorophyta</taxon>
        <taxon>core chlorophytes</taxon>
        <taxon>Chlorophyceae</taxon>
        <taxon>CS clade</taxon>
        <taxon>Chlamydomonadales</taxon>
        <taxon>Haematococcaceae</taxon>
        <taxon>Haematococcus</taxon>
    </lineage>
</organism>
<reference evidence="1 2" key="1">
    <citation type="submission" date="2020-02" db="EMBL/GenBank/DDBJ databases">
        <title>Draft genome sequence of Haematococcus lacustris strain NIES-144.</title>
        <authorList>
            <person name="Morimoto D."/>
            <person name="Nakagawa S."/>
            <person name="Yoshida T."/>
            <person name="Sawayama S."/>
        </authorList>
    </citation>
    <scope>NUCLEOTIDE SEQUENCE [LARGE SCALE GENOMIC DNA]</scope>
    <source>
        <strain evidence="1 2">NIES-144</strain>
    </source>
</reference>
<dbReference type="EMBL" id="BLLF01001252">
    <property type="protein sequence ID" value="GFH18135.1"/>
    <property type="molecule type" value="Genomic_DNA"/>
</dbReference>
<accession>A0A699Z961</accession>
<proteinExistence type="predicted"/>
<evidence type="ECO:0000313" key="2">
    <source>
        <dbReference type="Proteomes" id="UP000485058"/>
    </source>
</evidence>
<name>A0A699Z961_HAELA</name>
<comment type="caution">
    <text evidence="1">The sequence shown here is derived from an EMBL/GenBank/DDBJ whole genome shotgun (WGS) entry which is preliminary data.</text>
</comment>
<protein>
    <submittedName>
        <fullName evidence="1">Uncharacterized protein</fullName>
    </submittedName>
</protein>
<dbReference type="AlphaFoldDB" id="A0A699Z961"/>